<evidence type="ECO:0000256" key="9">
    <source>
        <dbReference type="ARBA" id="ARBA00022840"/>
    </source>
</evidence>
<dbReference type="PROSITE" id="PS50862">
    <property type="entry name" value="AA_TRNA_LIGASE_II"/>
    <property type="match status" value="1"/>
</dbReference>
<dbReference type="GO" id="GO:0005737">
    <property type="term" value="C:cytoplasm"/>
    <property type="evidence" value="ECO:0007669"/>
    <property type="project" value="InterPro"/>
</dbReference>
<evidence type="ECO:0000256" key="5">
    <source>
        <dbReference type="ARBA" id="ARBA00022598"/>
    </source>
</evidence>
<keyword evidence="4" id="KW-0820">tRNA-binding</keyword>
<dbReference type="SUPFAM" id="SSF55681">
    <property type="entry name" value="Class II aaRS and biotin synthetases"/>
    <property type="match status" value="1"/>
</dbReference>
<dbReference type="CDD" id="cd00771">
    <property type="entry name" value="ThrRS_core"/>
    <property type="match status" value="1"/>
</dbReference>
<dbReference type="Gene3D" id="3.30.930.10">
    <property type="entry name" value="Bira Bifunctional Protein, Domain 2"/>
    <property type="match status" value="1"/>
</dbReference>
<dbReference type="SUPFAM" id="SSF52954">
    <property type="entry name" value="Class II aaRS ABD-related"/>
    <property type="match status" value="1"/>
</dbReference>
<dbReference type="GO" id="GO:0046872">
    <property type="term" value="F:metal ion binding"/>
    <property type="evidence" value="ECO:0007669"/>
    <property type="project" value="UniProtKB-KW"/>
</dbReference>
<proteinExistence type="inferred from homology"/>
<dbReference type="InterPro" id="IPR018163">
    <property type="entry name" value="Thr/Ala-tRNA-synth_IIc_edit"/>
</dbReference>
<evidence type="ECO:0000256" key="13">
    <source>
        <dbReference type="ARBA" id="ARBA00031900"/>
    </source>
</evidence>
<keyword evidence="8" id="KW-0862">Zinc</keyword>
<evidence type="ECO:0000313" key="18">
    <source>
        <dbReference type="Proteomes" id="UP001301350"/>
    </source>
</evidence>
<dbReference type="Pfam" id="PF00587">
    <property type="entry name" value="tRNA-synt_2b"/>
    <property type="match status" value="1"/>
</dbReference>
<dbReference type="Gene3D" id="3.30.54.20">
    <property type="match status" value="1"/>
</dbReference>
<evidence type="ECO:0000256" key="2">
    <source>
        <dbReference type="ARBA" id="ARBA00013163"/>
    </source>
</evidence>
<dbReference type="Pfam" id="PF03129">
    <property type="entry name" value="HGTP_anticodon"/>
    <property type="match status" value="1"/>
</dbReference>
<protein>
    <recommendedName>
        <fullName evidence="2">threonine--tRNA ligase</fullName>
        <ecNumber evidence="2">6.1.1.3</ecNumber>
    </recommendedName>
    <alternativeName>
        <fullName evidence="13">Threonyl-tRNA synthetase</fullName>
    </alternativeName>
</protein>
<keyword evidence="11" id="KW-0648">Protein biosynthesis</keyword>
<evidence type="ECO:0000256" key="14">
    <source>
        <dbReference type="ARBA" id="ARBA00049515"/>
    </source>
</evidence>
<reference evidence="17 18" key="1">
    <citation type="submission" date="2022-07" db="EMBL/GenBank/DDBJ databases">
        <title>Genome-wide signatures of adaptation to extreme environments.</title>
        <authorList>
            <person name="Cho C.H."/>
            <person name="Yoon H.S."/>
        </authorList>
    </citation>
    <scope>NUCLEOTIDE SEQUENCE [LARGE SCALE GENOMIC DNA]</scope>
    <source>
        <strain evidence="17 18">DBV 063 E5</strain>
    </source>
</reference>
<dbReference type="GO" id="GO:0005524">
    <property type="term" value="F:ATP binding"/>
    <property type="evidence" value="ECO:0007669"/>
    <property type="project" value="UniProtKB-KW"/>
</dbReference>
<keyword evidence="3" id="KW-0963">Cytoplasm</keyword>
<dbReference type="FunFam" id="3.30.980.10:FF:000005">
    <property type="entry name" value="Threonyl-tRNA synthetase, mitochondrial"/>
    <property type="match status" value="1"/>
</dbReference>
<feature type="region of interest" description="Disordered" evidence="15">
    <location>
        <begin position="50"/>
        <end position="120"/>
    </location>
</feature>
<keyword evidence="10" id="KW-0694">RNA-binding</keyword>
<dbReference type="FunFam" id="3.40.50.800:FF:000001">
    <property type="entry name" value="Threonine--tRNA ligase"/>
    <property type="match status" value="1"/>
</dbReference>
<keyword evidence="5" id="KW-0436">Ligase</keyword>
<evidence type="ECO:0000256" key="4">
    <source>
        <dbReference type="ARBA" id="ARBA00022555"/>
    </source>
</evidence>
<dbReference type="Proteomes" id="UP001301350">
    <property type="component" value="Unassembled WGS sequence"/>
</dbReference>
<evidence type="ECO:0000256" key="1">
    <source>
        <dbReference type="ARBA" id="ARBA00008226"/>
    </source>
</evidence>
<evidence type="ECO:0000256" key="3">
    <source>
        <dbReference type="ARBA" id="ARBA00022490"/>
    </source>
</evidence>
<dbReference type="EMBL" id="JANCYW010000015">
    <property type="protein sequence ID" value="KAK4538059.1"/>
    <property type="molecule type" value="Genomic_DNA"/>
</dbReference>
<dbReference type="InterPro" id="IPR047246">
    <property type="entry name" value="ThrRS_anticodon"/>
</dbReference>
<keyword evidence="7" id="KW-0547">Nucleotide-binding</keyword>
<evidence type="ECO:0000256" key="15">
    <source>
        <dbReference type="SAM" id="MobiDB-lite"/>
    </source>
</evidence>
<dbReference type="Pfam" id="PF07973">
    <property type="entry name" value="tRNA_SAD"/>
    <property type="match status" value="1"/>
</dbReference>
<dbReference type="InterPro" id="IPR033728">
    <property type="entry name" value="ThrRS_core"/>
</dbReference>
<dbReference type="GO" id="GO:0006435">
    <property type="term" value="P:threonyl-tRNA aminoacylation"/>
    <property type="evidence" value="ECO:0007669"/>
    <property type="project" value="InterPro"/>
</dbReference>
<accession>A0AAV9J0J0</accession>
<dbReference type="PRINTS" id="PR01047">
    <property type="entry name" value="TRNASYNTHTHR"/>
</dbReference>
<comment type="caution">
    <text evidence="17">The sequence shown here is derived from an EMBL/GenBank/DDBJ whole genome shotgun (WGS) entry which is preliminary data.</text>
</comment>
<evidence type="ECO:0000256" key="10">
    <source>
        <dbReference type="ARBA" id="ARBA00022884"/>
    </source>
</evidence>
<keyword evidence="9" id="KW-0067">ATP-binding</keyword>
<comment type="catalytic activity">
    <reaction evidence="14">
        <text>tRNA(Thr) + L-threonine + ATP = L-threonyl-tRNA(Thr) + AMP + diphosphate + H(+)</text>
        <dbReference type="Rhea" id="RHEA:24624"/>
        <dbReference type="Rhea" id="RHEA-COMP:9670"/>
        <dbReference type="Rhea" id="RHEA-COMP:9704"/>
        <dbReference type="ChEBI" id="CHEBI:15378"/>
        <dbReference type="ChEBI" id="CHEBI:30616"/>
        <dbReference type="ChEBI" id="CHEBI:33019"/>
        <dbReference type="ChEBI" id="CHEBI:57926"/>
        <dbReference type="ChEBI" id="CHEBI:78442"/>
        <dbReference type="ChEBI" id="CHEBI:78534"/>
        <dbReference type="ChEBI" id="CHEBI:456215"/>
        <dbReference type="EC" id="6.1.1.3"/>
    </reaction>
</comment>
<evidence type="ECO:0000256" key="12">
    <source>
        <dbReference type="ARBA" id="ARBA00023146"/>
    </source>
</evidence>
<dbReference type="FunFam" id="3.30.930.10:FF:000002">
    <property type="entry name" value="Threonine--tRNA ligase"/>
    <property type="match status" value="1"/>
</dbReference>
<dbReference type="CDD" id="cd00860">
    <property type="entry name" value="ThrRS_anticodon"/>
    <property type="match status" value="1"/>
</dbReference>
<dbReference type="PANTHER" id="PTHR11451">
    <property type="entry name" value="THREONINE-TRNA LIGASE"/>
    <property type="match status" value="1"/>
</dbReference>
<keyword evidence="18" id="KW-1185">Reference proteome</keyword>
<dbReference type="InterPro" id="IPR004154">
    <property type="entry name" value="Anticodon-bd"/>
</dbReference>
<dbReference type="EC" id="6.1.1.3" evidence="2"/>
<evidence type="ECO:0000256" key="11">
    <source>
        <dbReference type="ARBA" id="ARBA00022917"/>
    </source>
</evidence>
<dbReference type="SUPFAM" id="SSF55186">
    <property type="entry name" value="ThrRS/AlaRS common domain"/>
    <property type="match status" value="1"/>
</dbReference>
<sequence length="698" mass="79174">MERSGPMRTPRPPSGWRTLARRWLSFVHPAASTLPGRRLQTWSARCNATVGRPRPDWTVASGRRRSAPALQLSSTSTSSSSSSTTTTTTTTTTASTATPGSGSDTSVAAPLSLPTNESHPRLVRIRHSSAHIMAMAVQRLFPDARVTIGPWIDNGFYYDFDIDRTLSSQDLKKIKKTMDKIIQSNLPLQRVELSRDEARRRIEALGEPYKLEILDSITEEPITIYTIGDEWWDLCAGPHVERTGDIDPRAVELESVAGAYWRGDETNAMLQRVYGTAWENAEQLQEYLRRREEAKRRDHRVLGEKLKLFSLHPDLAGPGLVFWHPRGAFMRHLIESYWKETHLADGYQLLSTPHLSDRELFRVSGHVDFYADNMFSPMECESRQLIAKPMNCPQHVLVYKSALRSYRELPVRYAELGTVYRYERSGTLHGLMRVRGFTQDDAHIFCTPEQLQTEIRRVLDLTERILRRFGFRDYEVKLSTRPDKSIGTDAAWQLSESALQAALRDKRWPYIVDEGEGAFYGAKIDVKVRDAIGRLWQCSTVQCDLNLPERFGLEYVASDGSRQRPVMLHRAIFGSLERFFGVLIENCAGDFPLWLAPVQLRLLPVSDAFVEFCQQVVQRARRDGLRVEVDTSGERLGKLVRNAEEERIPYMAVVGQKEIESATLSLRSRHGGDLGVASIDAVLQRLQREVAAAADDQT</sequence>
<evidence type="ECO:0000256" key="8">
    <source>
        <dbReference type="ARBA" id="ARBA00022833"/>
    </source>
</evidence>
<dbReference type="InterPro" id="IPR006195">
    <property type="entry name" value="aa-tRNA-synth_II"/>
</dbReference>
<dbReference type="Gene3D" id="3.30.980.10">
    <property type="entry name" value="Threonyl-trna Synthetase, Chain A, domain 2"/>
    <property type="match status" value="1"/>
</dbReference>
<dbReference type="GO" id="GO:0004829">
    <property type="term" value="F:threonine-tRNA ligase activity"/>
    <property type="evidence" value="ECO:0007669"/>
    <property type="project" value="UniProtKB-EC"/>
</dbReference>
<feature type="domain" description="Aminoacyl-transfer RNA synthetases class-II family profile" evidence="16">
    <location>
        <begin position="298"/>
        <end position="604"/>
    </location>
</feature>
<comment type="similarity">
    <text evidence="1">Belongs to the class-II aminoacyl-tRNA synthetase family.</text>
</comment>
<evidence type="ECO:0000256" key="6">
    <source>
        <dbReference type="ARBA" id="ARBA00022723"/>
    </source>
</evidence>
<evidence type="ECO:0000259" key="16">
    <source>
        <dbReference type="PROSITE" id="PS50862"/>
    </source>
</evidence>
<organism evidence="17 18">
    <name type="scientific">Cyanidium caldarium</name>
    <name type="common">Red alga</name>
    <dbReference type="NCBI Taxonomy" id="2771"/>
    <lineage>
        <taxon>Eukaryota</taxon>
        <taxon>Rhodophyta</taxon>
        <taxon>Bangiophyceae</taxon>
        <taxon>Cyanidiales</taxon>
        <taxon>Cyanidiaceae</taxon>
        <taxon>Cyanidium</taxon>
    </lineage>
</organism>
<dbReference type="InterPro" id="IPR045864">
    <property type="entry name" value="aa-tRNA-synth_II/BPL/LPL"/>
</dbReference>
<dbReference type="FunFam" id="3.30.54.20:FF:000002">
    <property type="entry name" value="Threonine--tRNA ligase"/>
    <property type="match status" value="1"/>
</dbReference>
<keyword evidence="6" id="KW-0479">Metal-binding</keyword>
<dbReference type="PANTHER" id="PTHR11451:SF44">
    <property type="entry name" value="THREONINE--TRNA LIGASE, CHLOROPLASTIC_MITOCHONDRIAL 2"/>
    <property type="match status" value="1"/>
</dbReference>
<dbReference type="InterPro" id="IPR002314">
    <property type="entry name" value="aa-tRNA-synt_IIb"/>
</dbReference>
<feature type="compositionally biased region" description="Low complexity" evidence="15">
    <location>
        <begin position="73"/>
        <end position="106"/>
    </location>
</feature>
<dbReference type="InterPro" id="IPR002320">
    <property type="entry name" value="Thr-tRNA-ligase_IIa"/>
</dbReference>
<dbReference type="Gene3D" id="3.40.50.800">
    <property type="entry name" value="Anticodon-binding domain"/>
    <property type="match status" value="1"/>
</dbReference>
<dbReference type="InterPro" id="IPR012947">
    <property type="entry name" value="tRNA_SAD"/>
</dbReference>
<dbReference type="NCBIfam" id="TIGR00418">
    <property type="entry name" value="thrS"/>
    <property type="match status" value="1"/>
</dbReference>
<name>A0AAV9J0J0_CYACA</name>
<evidence type="ECO:0000313" key="17">
    <source>
        <dbReference type="EMBL" id="KAK4538059.1"/>
    </source>
</evidence>
<dbReference type="AlphaFoldDB" id="A0AAV9J0J0"/>
<dbReference type="HAMAP" id="MF_00184">
    <property type="entry name" value="Thr_tRNA_synth"/>
    <property type="match status" value="1"/>
</dbReference>
<keyword evidence="12" id="KW-0030">Aminoacyl-tRNA synthetase</keyword>
<dbReference type="SMART" id="SM00863">
    <property type="entry name" value="tRNA_SAD"/>
    <property type="match status" value="1"/>
</dbReference>
<evidence type="ECO:0000256" key="7">
    <source>
        <dbReference type="ARBA" id="ARBA00022741"/>
    </source>
</evidence>
<dbReference type="InterPro" id="IPR036621">
    <property type="entry name" value="Anticodon-bd_dom_sf"/>
</dbReference>
<gene>
    <name evidence="17" type="ORF">CDCA_CDCA15G4084</name>
</gene>
<dbReference type="GO" id="GO:0000049">
    <property type="term" value="F:tRNA binding"/>
    <property type="evidence" value="ECO:0007669"/>
    <property type="project" value="UniProtKB-KW"/>
</dbReference>